<evidence type="ECO:0000256" key="2">
    <source>
        <dbReference type="ARBA" id="ARBA00022741"/>
    </source>
</evidence>
<feature type="region of interest" description="Disordered" evidence="3">
    <location>
        <begin position="25"/>
        <end position="62"/>
    </location>
</feature>
<dbReference type="PROSITE" id="PS51424">
    <property type="entry name" value="ROC"/>
    <property type="match status" value="1"/>
</dbReference>
<gene>
    <name evidence="6" type="ORF">pdam_00020381</name>
</gene>
<dbReference type="AlphaFoldDB" id="A0A3M6V3A0"/>
<feature type="domain" description="Roc" evidence="5">
    <location>
        <begin position="205"/>
        <end position="526"/>
    </location>
</feature>
<accession>A0A3M6V3A0</accession>
<keyword evidence="1" id="KW-0677">Repeat</keyword>
<feature type="region of interest" description="Disordered" evidence="3">
    <location>
        <begin position="854"/>
        <end position="879"/>
    </location>
</feature>
<dbReference type="Gene3D" id="1.10.533.10">
    <property type="entry name" value="Death Domain, Fas"/>
    <property type="match status" value="2"/>
</dbReference>
<feature type="region of interest" description="Disordered" evidence="3">
    <location>
        <begin position="290"/>
        <end position="365"/>
    </location>
</feature>
<evidence type="ECO:0000256" key="3">
    <source>
        <dbReference type="SAM" id="MobiDB-lite"/>
    </source>
</evidence>
<dbReference type="Pfam" id="PF00531">
    <property type="entry name" value="Death"/>
    <property type="match status" value="2"/>
</dbReference>
<comment type="caution">
    <text evidence="6">The sequence shown here is derived from an EMBL/GenBank/DDBJ whole genome shotgun (WGS) entry which is preliminary data.</text>
</comment>
<keyword evidence="2" id="KW-0547">Nucleotide-binding</keyword>
<dbReference type="InterPro" id="IPR000488">
    <property type="entry name" value="Death_dom"/>
</dbReference>
<dbReference type="SUPFAM" id="SSF52540">
    <property type="entry name" value="P-loop containing nucleoside triphosphate hydrolases"/>
    <property type="match status" value="1"/>
</dbReference>
<dbReference type="GO" id="GO:0000166">
    <property type="term" value="F:nucleotide binding"/>
    <property type="evidence" value="ECO:0007669"/>
    <property type="project" value="UniProtKB-KW"/>
</dbReference>
<dbReference type="Gene3D" id="1.10.10.10">
    <property type="entry name" value="Winged helix-like DNA-binding domain superfamily/Winged helix DNA-binding domain"/>
    <property type="match status" value="1"/>
</dbReference>
<dbReference type="InterPro" id="IPR016729">
    <property type="entry name" value="FADD"/>
</dbReference>
<feature type="compositionally biased region" description="Polar residues" evidence="3">
    <location>
        <begin position="326"/>
        <end position="353"/>
    </location>
</feature>
<feature type="domain" description="Death" evidence="4">
    <location>
        <begin position="889"/>
        <end position="968"/>
    </location>
</feature>
<dbReference type="InterPro" id="IPR011029">
    <property type="entry name" value="DEATH-like_dom_sf"/>
</dbReference>
<evidence type="ECO:0000259" key="4">
    <source>
        <dbReference type="PROSITE" id="PS50017"/>
    </source>
</evidence>
<evidence type="ECO:0000313" key="6">
    <source>
        <dbReference type="EMBL" id="RMX60028.1"/>
    </source>
</evidence>
<dbReference type="SMART" id="SM00005">
    <property type="entry name" value="DEATH"/>
    <property type="match status" value="2"/>
</dbReference>
<dbReference type="Gene3D" id="3.40.50.300">
    <property type="entry name" value="P-loop containing nucleotide triphosphate hydrolases"/>
    <property type="match status" value="1"/>
</dbReference>
<feature type="compositionally biased region" description="Acidic residues" evidence="3">
    <location>
        <begin position="867"/>
        <end position="879"/>
    </location>
</feature>
<dbReference type="PROSITE" id="PS50017">
    <property type="entry name" value="DEATH_DOMAIN"/>
    <property type="match status" value="2"/>
</dbReference>
<dbReference type="Pfam" id="PF08477">
    <property type="entry name" value="Roc"/>
    <property type="match status" value="1"/>
</dbReference>
<protein>
    <recommendedName>
        <fullName evidence="8">Death domain-containing protein</fullName>
    </recommendedName>
</protein>
<proteinExistence type="predicted"/>
<dbReference type="EMBL" id="RCHS01000246">
    <property type="protein sequence ID" value="RMX60028.1"/>
    <property type="molecule type" value="Genomic_DNA"/>
</dbReference>
<dbReference type="InterPro" id="IPR027417">
    <property type="entry name" value="P-loop_NTPase"/>
</dbReference>
<name>A0A3M6V3A0_POCDA</name>
<sequence>MTDICQRQFRFLKFSFGPVCPNPRCPGSSSDGTVRRAETSSDESDEGDDDGECEGGGLVSSVHSPAEGVRRHVICIDPTAPSKPMWCNSTPVHEFEEIKQWFVEPQDGSSKVPEDSPCYSEQVQSCCLVVVAKQLANNWKWLGRALLVSDTTIQNIHVENSSENERSYQVLIHWERTVGHKATVLELIKAIEEVGDVSTLEAFEQHLGDRHVNAADPGNVGVGKTSLVRSLRGEEFEEERKETRGIDTSMVERTELDVSWHATDPNKSQVDEILADQVCLGIQRSPRVSHRCHTQGRQLTRSDQGPSFLPREQHSSYVRRIRSIEGPSTSGGTSASNGEQTSLATESPASLHSLTRKRKSSREMPIEEIMRRLSLSSEASLGESEKRYAKISIWDFAGHSLYEAMHHVFLNRRSFYLAVLNLTRLCDLNSANQVLKEIHYWLNSICVHAPHTTPVFLVGTHSGEVSEQDMATAEKTLYEKLIEKFGQQLVKSKENSFLFPVENTLGGKDPGAEALKKAIENEATRLSKMDEEFPLSWLDFEEVILKCREDQDFPPCVRKSDLKQMLERSTPRNIEDREFGSMLQFYHDSGVIILPEELIGPKTHHSDLNDVVVVNPQYLVDVMTRLHDISDHLNIDREHQSQWEMLQEQGVANFKLLEYLWKDFKSPATQLVGILEACGMLCPISSSVEDEDREDGTKPVKGDENESEISKYIVPFHLKDKCLKGKWNKLCRKRWTEICTSDKVLMFDFRSFLPPALFHYFIVRTGSRSQSSNGMRPIIAKRMAIFSFGDSFFILTEMCQKHNQIRIRARHKNTKKPHELFNILMSIMTDICQRQFRFLKFSFGPTCPNPRCPGSSSEGIVLPVDTSSDESDDGDDDEAECEPVKSCCLALVAKELAYKWKWIGRSLSVEDTVIETIQTENHSEEERAYQVLTRWSRATGSKGTVHELMKAIQEIGDVPPLEAFDRHLGDRHVQAAKPIN</sequence>
<organism evidence="6 7">
    <name type="scientific">Pocillopora damicornis</name>
    <name type="common">Cauliflower coral</name>
    <name type="synonym">Millepora damicornis</name>
    <dbReference type="NCBI Taxonomy" id="46731"/>
    <lineage>
        <taxon>Eukaryota</taxon>
        <taxon>Metazoa</taxon>
        <taxon>Cnidaria</taxon>
        <taxon>Anthozoa</taxon>
        <taxon>Hexacorallia</taxon>
        <taxon>Scleractinia</taxon>
        <taxon>Astrocoeniina</taxon>
        <taxon>Pocilloporidae</taxon>
        <taxon>Pocillopora</taxon>
    </lineage>
</organism>
<evidence type="ECO:0000313" key="7">
    <source>
        <dbReference type="Proteomes" id="UP000275408"/>
    </source>
</evidence>
<dbReference type="OrthoDB" id="5953486at2759"/>
<feature type="domain" description="Death" evidence="4">
    <location>
        <begin position="130"/>
        <end position="207"/>
    </location>
</feature>
<keyword evidence="7" id="KW-1185">Reference proteome</keyword>
<dbReference type="InterPro" id="IPR036388">
    <property type="entry name" value="WH-like_DNA-bd_sf"/>
</dbReference>
<dbReference type="SUPFAM" id="SSF47986">
    <property type="entry name" value="DEATH domain"/>
    <property type="match status" value="2"/>
</dbReference>
<dbReference type="CDD" id="cd01670">
    <property type="entry name" value="Death"/>
    <property type="match status" value="2"/>
</dbReference>
<dbReference type="GO" id="GO:0007165">
    <property type="term" value="P:signal transduction"/>
    <property type="evidence" value="ECO:0007669"/>
    <property type="project" value="InterPro"/>
</dbReference>
<dbReference type="PANTHER" id="PTHR15077">
    <property type="entry name" value="FAS-ASSOCIATING DEATH DOMAIN-CONTAINING PROTEIN FADD"/>
    <property type="match status" value="1"/>
</dbReference>
<feature type="compositionally biased region" description="Polar residues" evidence="3">
    <location>
        <begin position="295"/>
        <end position="305"/>
    </location>
</feature>
<evidence type="ECO:0000259" key="5">
    <source>
        <dbReference type="PROSITE" id="PS51424"/>
    </source>
</evidence>
<dbReference type="InterPro" id="IPR020859">
    <property type="entry name" value="ROC"/>
</dbReference>
<dbReference type="Proteomes" id="UP000275408">
    <property type="component" value="Unassembled WGS sequence"/>
</dbReference>
<feature type="compositionally biased region" description="Acidic residues" evidence="3">
    <location>
        <begin position="40"/>
        <end position="53"/>
    </location>
</feature>
<evidence type="ECO:0008006" key="8">
    <source>
        <dbReference type="Google" id="ProtNLM"/>
    </source>
</evidence>
<reference evidence="6 7" key="1">
    <citation type="journal article" date="2018" name="Sci. Rep.">
        <title>Comparative analysis of the Pocillopora damicornis genome highlights role of immune system in coral evolution.</title>
        <authorList>
            <person name="Cunning R."/>
            <person name="Bay R.A."/>
            <person name="Gillette P."/>
            <person name="Baker A.C."/>
            <person name="Traylor-Knowles N."/>
        </authorList>
    </citation>
    <scope>NUCLEOTIDE SEQUENCE [LARGE SCALE GENOMIC DNA]</scope>
    <source>
        <strain evidence="6">RSMAS</strain>
        <tissue evidence="6">Whole animal</tissue>
    </source>
</reference>
<evidence type="ECO:0000256" key="1">
    <source>
        <dbReference type="ARBA" id="ARBA00022737"/>
    </source>
</evidence>